<organism evidence="1 2">
    <name type="scientific">Symbiodinium necroappetens</name>
    <dbReference type="NCBI Taxonomy" id="1628268"/>
    <lineage>
        <taxon>Eukaryota</taxon>
        <taxon>Sar</taxon>
        <taxon>Alveolata</taxon>
        <taxon>Dinophyceae</taxon>
        <taxon>Suessiales</taxon>
        <taxon>Symbiodiniaceae</taxon>
        <taxon>Symbiodinium</taxon>
    </lineage>
</organism>
<feature type="non-terminal residue" evidence="1">
    <location>
        <position position="121"/>
    </location>
</feature>
<dbReference type="Proteomes" id="UP000601435">
    <property type="component" value="Unassembled WGS sequence"/>
</dbReference>
<gene>
    <name evidence="1" type="ORF">SNEC2469_LOCUS20835</name>
</gene>
<name>A0A812XGA5_9DINO</name>
<dbReference type="EMBL" id="CAJNJA010036597">
    <property type="protein sequence ID" value="CAE7722481.1"/>
    <property type="molecule type" value="Genomic_DNA"/>
</dbReference>
<accession>A0A812XGA5</accession>
<evidence type="ECO:0000313" key="2">
    <source>
        <dbReference type="Proteomes" id="UP000601435"/>
    </source>
</evidence>
<comment type="caution">
    <text evidence="1">The sequence shown here is derived from an EMBL/GenBank/DDBJ whole genome shotgun (WGS) entry which is preliminary data.</text>
</comment>
<dbReference type="AlphaFoldDB" id="A0A812XGA5"/>
<evidence type="ECO:0000313" key="1">
    <source>
        <dbReference type="EMBL" id="CAE7722481.1"/>
    </source>
</evidence>
<reference evidence="1" key="1">
    <citation type="submission" date="2021-02" db="EMBL/GenBank/DDBJ databases">
        <authorList>
            <person name="Dougan E. K."/>
            <person name="Rhodes N."/>
            <person name="Thang M."/>
            <person name="Chan C."/>
        </authorList>
    </citation>
    <scope>NUCLEOTIDE SEQUENCE</scope>
</reference>
<protein>
    <submittedName>
        <fullName evidence="1">Uncharacterized protein</fullName>
    </submittedName>
</protein>
<proteinExistence type="predicted"/>
<keyword evidence="2" id="KW-1185">Reference proteome</keyword>
<sequence length="121" mass="13685">DRLSNLKARRRLGDASLLLEQWERAAAELHAAKHGYEDLVRNAAAEEVQSLRHEMGHTANVLALALLYSEREEEARKELEYAKGSGFPDVQQTAEELIRFMEKMAPHNDSAARKRAKVCNS</sequence>